<feature type="non-terminal residue" evidence="8">
    <location>
        <position position="1"/>
    </location>
</feature>
<evidence type="ECO:0000256" key="6">
    <source>
        <dbReference type="ARBA" id="ARBA00049348"/>
    </source>
</evidence>
<dbReference type="NCBIfam" id="TIGR00589">
    <property type="entry name" value="ogt"/>
    <property type="match status" value="1"/>
</dbReference>
<dbReference type="Proteomes" id="UP000298057">
    <property type="component" value="Unassembled WGS sequence"/>
</dbReference>
<keyword evidence="4" id="KW-0227">DNA damage</keyword>
<dbReference type="PANTHER" id="PTHR10815:SF13">
    <property type="entry name" value="METHYLATED-DNA--PROTEIN-CYSTEINE METHYLTRANSFERASE"/>
    <property type="match status" value="1"/>
</dbReference>
<dbReference type="GO" id="GO:0003908">
    <property type="term" value="F:methylated-DNA-[protein]-cysteine S-methyltransferase activity"/>
    <property type="evidence" value="ECO:0007669"/>
    <property type="project" value="UniProtKB-EC"/>
</dbReference>
<reference evidence="9" key="1">
    <citation type="journal article" date="2019" name="PLoS Negl. Trop. Dis.">
        <title>Revisiting the worldwide diversity of Leptospira species in the environment.</title>
        <authorList>
            <person name="Vincent A.T."/>
            <person name="Schiettekatte O."/>
            <person name="Bourhy P."/>
            <person name="Veyrier F.J."/>
            <person name="Picardeau M."/>
        </authorList>
    </citation>
    <scope>NUCLEOTIDE SEQUENCE [LARGE SCALE GENOMIC DNA]</scope>
    <source>
        <strain evidence="9">201702406</strain>
    </source>
</reference>
<keyword evidence="2 8" id="KW-0489">Methyltransferase</keyword>
<keyword evidence="9" id="KW-1185">Reference proteome</keyword>
<dbReference type="PROSITE" id="PS01124">
    <property type="entry name" value="HTH_ARAC_FAMILY_2"/>
    <property type="match status" value="1"/>
</dbReference>
<protein>
    <submittedName>
        <fullName evidence="8">Methylated-DNA--[protein]-cysteine S-methyltransferase</fullName>
        <ecNumber evidence="8">2.1.1.63</ecNumber>
    </submittedName>
</protein>
<dbReference type="InterPro" id="IPR036631">
    <property type="entry name" value="MGMT_N_sf"/>
</dbReference>
<dbReference type="EC" id="2.1.1.63" evidence="8"/>
<feature type="domain" description="HTH araC/xylS-type" evidence="7">
    <location>
        <begin position="10"/>
        <end position="56"/>
    </location>
</feature>
<dbReference type="GO" id="GO:0032259">
    <property type="term" value="P:methylation"/>
    <property type="evidence" value="ECO:0007669"/>
    <property type="project" value="UniProtKB-KW"/>
</dbReference>
<dbReference type="RefSeq" id="WP_135626357.1">
    <property type="nucleotide sequence ID" value="NZ_RQGU01000037.1"/>
</dbReference>
<evidence type="ECO:0000259" key="7">
    <source>
        <dbReference type="PROSITE" id="PS01124"/>
    </source>
</evidence>
<proteinExistence type="predicted"/>
<organism evidence="8 9">
    <name type="scientific">Leptospira selangorensis</name>
    <dbReference type="NCBI Taxonomy" id="2484982"/>
    <lineage>
        <taxon>Bacteria</taxon>
        <taxon>Pseudomonadati</taxon>
        <taxon>Spirochaetota</taxon>
        <taxon>Spirochaetia</taxon>
        <taxon>Leptospirales</taxon>
        <taxon>Leptospiraceae</taxon>
        <taxon>Leptospira</taxon>
    </lineage>
</organism>
<comment type="catalytic activity">
    <reaction evidence="1">
        <text>a 4-O-methyl-thymidine in DNA + L-cysteinyl-[protein] = a thymidine in DNA + S-methyl-L-cysteinyl-[protein]</text>
        <dbReference type="Rhea" id="RHEA:53428"/>
        <dbReference type="Rhea" id="RHEA-COMP:10131"/>
        <dbReference type="Rhea" id="RHEA-COMP:10132"/>
        <dbReference type="Rhea" id="RHEA-COMP:13555"/>
        <dbReference type="Rhea" id="RHEA-COMP:13556"/>
        <dbReference type="ChEBI" id="CHEBI:29950"/>
        <dbReference type="ChEBI" id="CHEBI:82612"/>
        <dbReference type="ChEBI" id="CHEBI:137386"/>
        <dbReference type="ChEBI" id="CHEBI:137387"/>
        <dbReference type="EC" id="2.1.1.63"/>
    </reaction>
</comment>
<evidence type="ECO:0000313" key="9">
    <source>
        <dbReference type="Proteomes" id="UP000298057"/>
    </source>
</evidence>
<dbReference type="InterPro" id="IPR036217">
    <property type="entry name" value="MethylDNA_cys_MeTrfase_DNAb"/>
</dbReference>
<dbReference type="InterPro" id="IPR001497">
    <property type="entry name" value="MethylDNA_cys_MeTrfase_AS"/>
</dbReference>
<accession>A0ABY2NG44</accession>
<evidence type="ECO:0000256" key="1">
    <source>
        <dbReference type="ARBA" id="ARBA00001286"/>
    </source>
</evidence>
<dbReference type="InterPro" id="IPR036388">
    <property type="entry name" value="WH-like_DNA-bd_sf"/>
</dbReference>
<dbReference type="PROSITE" id="PS00374">
    <property type="entry name" value="MGMT"/>
    <property type="match status" value="1"/>
</dbReference>
<comment type="caution">
    <text evidence="8">The sequence shown here is derived from an EMBL/GenBank/DDBJ whole genome shotgun (WGS) entry which is preliminary data.</text>
</comment>
<dbReference type="Pfam" id="PF01035">
    <property type="entry name" value="DNA_binding_1"/>
    <property type="match status" value="1"/>
</dbReference>
<dbReference type="SUPFAM" id="SSF53155">
    <property type="entry name" value="Methylated DNA-protein cysteine methyltransferase domain"/>
    <property type="match status" value="1"/>
</dbReference>
<keyword evidence="3 8" id="KW-0808">Transferase</keyword>
<dbReference type="PANTHER" id="PTHR10815">
    <property type="entry name" value="METHYLATED-DNA--PROTEIN-CYSTEINE METHYLTRANSFERASE"/>
    <property type="match status" value="1"/>
</dbReference>
<dbReference type="InterPro" id="IPR018060">
    <property type="entry name" value="HTH_AraC"/>
</dbReference>
<keyword evidence="5" id="KW-0234">DNA repair</keyword>
<evidence type="ECO:0000256" key="4">
    <source>
        <dbReference type="ARBA" id="ARBA00022763"/>
    </source>
</evidence>
<evidence type="ECO:0000256" key="5">
    <source>
        <dbReference type="ARBA" id="ARBA00023204"/>
    </source>
</evidence>
<sequence>DFSGYISWILLSSPGIRLVIVPILDVTDRLGLSGTSRLHDLFIKLEGMTPGRYKEKGAGISLYYEFFPTILGEMIVVSSEKGIQNLQFRKTNQNKMEFLCSIQEELPFATWIEEERSLHTPVKQFLQNHTLPKNPIPLSVLGTPFQLKVWNSLLSIPQGDITTYGEIATAIGKPNAQRAVGSAIGKNPIAVLIPCHRVIQASGLLGGYRWNAKRKQMLLSIEKAKTFPESDSI</sequence>
<gene>
    <name evidence="8" type="ORF">EHQ82_04530</name>
</gene>
<dbReference type="InterPro" id="IPR014048">
    <property type="entry name" value="MethylDNA_cys_MeTrfase_DNA-bd"/>
</dbReference>
<dbReference type="Gene3D" id="1.10.10.10">
    <property type="entry name" value="Winged helix-like DNA-binding domain superfamily/Winged helix DNA-binding domain"/>
    <property type="match status" value="1"/>
</dbReference>
<dbReference type="SUPFAM" id="SSF46767">
    <property type="entry name" value="Methylated DNA-protein cysteine methyltransferase, C-terminal domain"/>
    <property type="match status" value="1"/>
</dbReference>
<comment type="catalytic activity">
    <reaction evidence="6">
        <text>a 6-O-methyl-2'-deoxyguanosine in DNA + L-cysteinyl-[protein] = S-methyl-L-cysteinyl-[protein] + a 2'-deoxyguanosine in DNA</text>
        <dbReference type="Rhea" id="RHEA:24000"/>
        <dbReference type="Rhea" id="RHEA-COMP:10131"/>
        <dbReference type="Rhea" id="RHEA-COMP:10132"/>
        <dbReference type="Rhea" id="RHEA-COMP:11367"/>
        <dbReference type="Rhea" id="RHEA-COMP:11368"/>
        <dbReference type="ChEBI" id="CHEBI:29950"/>
        <dbReference type="ChEBI" id="CHEBI:82612"/>
        <dbReference type="ChEBI" id="CHEBI:85445"/>
        <dbReference type="ChEBI" id="CHEBI:85448"/>
        <dbReference type="EC" id="2.1.1.63"/>
    </reaction>
</comment>
<dbReference type="Gene3D" id="3.30.160.70">
    <property type="entry name" value="Methylated DNA-protein cysteine methyltransferase domain"/>
    <property type="match status" value="1"/>
</dbReference>
<dbReference type="EMBL" id="RQGU01000037">
    <property type="protein sequence ID" value="TGM26209.1"/>
    <property type="molecule type" value="Genomic_DNA"/>
</dbReference>
<name>A0ABY2NG44_9LEPT</name>
<evidence type="ECO:0000256" key="2">
    <source>
        <dbReference type="ARBA" id="ARBA00022603"/>
    </source>
</evidence>
<evidence type="ECO:0000313" key="8">
    <source>
        <dbReference type="EMBL" id="TGM26209.1"/>
    </source>
</evidence>
<evidence type="ECO:0000256" key="3">
    <source>
        <dbReference type="ARBA" id="ARBA00022679"/>
    </source>
</evidence>
<dbReference type="CDD" id="cd06445">
    <property type="entry name" value="ATase"/>
    <property type="match status" value="1"/>
</dbReference>